<keyword evidence="2" id="KW-0963">Cytoplasm</keyword>
<evidence type="ECO:0000256" key="5">
    <source>
        <dbReference type="ARBA" id="ARBA00023167"/>
    </source>
</evidence>
<dbReference type="Pfam" id="PF00561">
    <property type="entry name" value="Abhydrolase_1"/>
    <property type="match status" value="1"/>
</dbReference>
<keyword evidence="6" id="KW-0012">Acyltransferase</keyword>
<organism evidence="8">
    <name type="scientific">marine sediment metagenome</name>
    <dbReference type="NCBI Taxonomy" id="412755"/>
    <lineage>
        <taxon>unclassified sequences</taxon>
        <taxon>metagenomes</taxon>
        <taxon>ecological metagenomes</taxon>
    </lineage>
</organism>
<dbReference type="InterPro" id="IPR029058">
    <property type="entry name" value="AB_hydrolase_fold"/>
</dbReference>
<proteinExistence type="inferred from homology"/>
<keyword evidence="5" id="KW-0486">Methionine biosynthesis</keyword>
<feature type="domain" description="AB hydrolase-1" evidence="7">
    <location>
        <begin position="49"/>
        <end position="354"/>
    </location>
</feature>
<dbReference type="GO" id="GO:0004414">
    <property type="term" value="F:homoserine O-acetyltransferase activity"/>
    <property type="evidence" value="ECO:0007669"/>
    <property type="project" value="TreeGrafter"/>
</dbReference>
<dbReference type="InterPro" id="IPR008220">
    <property type="entry name" value="HAT_MetX-like"/>
</dbReference>
<sequence>MVFNSVLDKINSLKYFFWKKDFKLESGRTLPGFQLAYETYGNLNPSRTNVILIFHALSGSSHVYKDESEIGGWWDEMVGVGKPFDPSKYYIICVNILGSCYGSTGPSSINPETKKPYGLTFPIITVHDIIRSIKLLIDHLNIENILAVSGGSLGGFQSLDWAVTFPGITQSVIPIATASYATPFNIAFNEVQRQAIFSDPNWNNGNYYNGEPPNVGLRLAREIGHITYLSEDSMKEKFGRDLRYNPEYVFQFEEEFEVESYLQHKGTSFTKRFDANSYLYITKTIDYFDLRKDGNLSTMFLRLKDIKFLVISFSSDWLYPTSQSREIVYALKSNGIETSFVEIKTNYGHDSFLVRCADLREVITNFLKNLNLQGKK</sequence>
<keyword evidence="3" id="KW-0028">Amino-acid biosynthesis</keyword>
<keyword evidence="4" id="KW-0808">Transferase</keyword>
<dbReference type="AlphaFoldDB" id="A0A0F9TMQ5"/>
<dbReference type="PIRSF" id="PIRSF000443">
    <property type="entry name" value="Homoser_Ac_trans"/>
    <property type="match status" value="1"/>
</dbReference>
<dbReference type="GO" id="GO:0009092">
    <property type="term" value="P:homoserine metabolic process"/>
    <property type="evidence" value="ECO:0007669"/>
    <property type="project" value="TreeGrafter"/>
</dbReference>
<evidence type="ECO:0000256" key="4">
    <source>
        <dbReference type="ARBA" id="ARBA00022679"/>
    </source>
</evidence>
<evidence type="ECO:0000256" key="1">
    <source>
        <dbReference type="ARBA" id="ARBA00011738"/>
    </source>
</evidence>
<dbReference type="NCBIfam" id="NF001209">
    <property type="entry name" value="PRK00175.1"/>
    <property type="match status" value="1"/>
</dbReference>
<evidence type="ECO:0000313" key="8">
    <source>
        <dbReference type="EMBL" id="KKN50336.1"/>
    </source>
</evidence>
<evidence type="ECO:0000259" key="7">
    <source>
        <dbReference type="Pfam" id="PF00561"/>
    </source>
</evidence>
<comment type="caution">
    <text evidence="8">The sequence shown here is derived from an EMBL/GenBank/DDBJ whole genome shotgun (WGS) entry which is preliminary data.</text>
</comment>
<evidence type="ECO:0000256" key="2">
    <source>
        <dbReference type="ARBA" id="ARBA00022490"/>
    </source>
</evidence>
<dbReference type="Gene3D" id="1.10.1740.110">
    <property type="match status" value="1"/>
</dbReference>
<dbReference type="PANTHER" id="PTHR32268">
    <property type="entry name" value="HOMOSERINE O-ACETYLTRANSFERASE"/>
    <property type="match status" value="1"/>
</dbReference>
<dbReference type="PANTHER" id="PTHR32268:SF11">
    <property type="entry name" value="HOMOSERINE O-ACETYLTRANSFERASE"/>
    <property type="match status" value="1"/>
</dbReference>
<protein>
    <recommendedName>
        <fullName evidence="7">AB hydrolase-1 domain-containing protein</fullName>
    </recommendedName>
</protein>
<dbReference type="Gene3D" id="3.40.50.1820">
    <property type="entry name" value="alpha/beta hydrolase"/>
    <property type="match status" value="1"/>
</dbReference>
<reference evidence="8" key="1">
    <citation type="journal article" date="2015" name="Nature">
        <title>Complex archaea that bridge the gap between prokaryotes and eukaryotes.</title>
        <authorList>
            <person name="Spang A."/>
            <person name="Saw J.H."/>
            <person name="Jorgensen S.L."/>
            <person name="Zaremba-Niedzwiedzka K."/>
            <person name="Martijn J."/>
            <person name="Lind A.E."/>
            <person name="van Eijk R."/>
            <person name="Schleper C."/>
            <person name="Guy L."/>
            <person name="Ettema T.J."/>
        </authorList>
    </citation>
    <scope>NUCLEOTIDE SEQUENCE</scope>
</reference>
<dbReference type="HAMAP" id="MF_00296">
    <property type="entry name" value="MetX_acyltransf"/>
    <property type="match status" value="1"/>
</dbReference>
<dbReference type="EMBL" id="LAZR01001120">
    <property type="protein sequence ID" value="KKN50336.1"/>
    <property type="molecule type" value="Genomic_DNA"/>
</dbReference>
<gene>
    <name evidence="8" type="ORF">LCGC14_0633870</name>
</gene>
<evidence type="ECO:0000256" key="3">
    <source>
        <dbReference type="ARBA" id="ARBA00022605"/>
    </source>
</evidence>
<dbReference type="NCBIfam" id="TIGR01392">
    <property type="entry name" value="homoserO_Ac_trn"/>
    <property type="match status" value="1"/>
</dbReference>
<dbReference type="InterPro" id="IPR000073">
    <property type="entry name" value="AB_hydrolase_1"/>
</dbReference>
<dbReference type="GO" id="GO:0009086">
    <property type="term" value="P:methionine biosynthetic process"/>
    <property type="evidence" value="ECO:0007669"/>
    <property type="project" value="UniProtKB-KW"/>
</dbReference>
<name>A0A0F9TMQ5_9ZZZZ</name>
<comment type="subunit">
    <text evidence="1">Homodimer.</text>
</comment>
<evidence type="ECO:0000256" key="6">
    <source>
        <dbReference type="ARBA" id="ARBA00023315"/>
    </source>
</evidence>
<accession>A0A0F9TMQ5</accession>
<dbReference type="SUPFAM" id="SSF53474">
    <property type="entry name" value="alpha/beta-Hydrolases"/>
    <property type="match status" value="1"/>
</dbReference>
<dbReference type="FunFam" id="1.10.1740.110:FF:000001">
    <property type="entry name" value="Homoserine O-acetyltransferase"/>
    <property type="match status" value="1"/>
</dbReference>